<dbReference type="SUPFAM" id="SSF53383">
    <property type="entry name" value="PLP-dependent transferases"/>
    <property type="match status" value="1"/>
</dbReference>
<gene>
    <name evidence="3" type="ORF">RYX45_25365</name>
</gene>
<keyword evidence="1 3" id="KW-0560">Oxidoreductase</keyword>
<name>A0AAJ2U4H8_ALKPS</name>
<dbReference type="Pfam" id="PF02347">
    <property type="entry name" value="GDC-P"/>
    <property type="match status" value="1"/>
</dbReference>
<feature type="non-terminal residue" evidence="3">
    <location>
        <position position="78"/>
    </location>
</feature>
<dbReference type="EC" id="1.4.4.2" evidence="3"/>
<dbReference type="EMBL" id="JAWJAY010001550">
    <property type="protein sequence ID" value="MDV2888494.1"/>
    <property type="molecule type" value="Genomic_DNA"/>
</dbReference>
<evidence type="ECO:0000259" key="2">
    <source>
        <dbReference type="Pfam" id="PF02347"/>
    </source>
</evidence>
<evidence type="ECO:0000313" key="3">
    <source>
        <dbReference type="EMBL" id="MDV2888494.1"/>
    </source>
</evidence>
<proteinExistence type="predicted"/>
<dbReference type="InterPro" id="IPR015424">
    <property type="entry name" value="PyrdxlP-dep_Trfase"/>
</dbReference>
<evidence type="ECO:0000256" key="1">
    <source>
        <dbReference type="ARBA" id="ARBA00023002"/>
    </source>
</evidence>
<reference evidence="3" key="1">
    <citation type="submission" date="2023-10" db="EMBL/GenBank/DDBJ databases">
        <title>Screening of Alkalihalophilus pseudofirmusBZ-TG-HK211 and Its Alleviation of Salt Stress on Rapeseed Growth.</title>
        <authorList>
            <person name="Zhao B."/>
            <person name="Guo T."/>
        </authorList>
    </citation>
    <scope>NUCLEOTIDE SEQUENCE</scope>
    <source>
        <strain evidence="3">BZ-TG-HK211</strain>
    </source>
</reference>
<feature type="domain" description="Glycine cleavage system P-protein N-terminal" evidence="2">
    <location>
        <begin position="1"/>
        <end position="77"/>
    </location>
</feature>
<evidence type="ECO:0000313" key="4">
    <source>
        <dbReference type="Proteomes" id="UP001285636"/>
    </source>
</evidence>
<dbReference type="AlphaFoldDB" id="A0AAJ2U4H8"/>
<dbReference type="Proteomes" id="UP001285636">
    <property type="component" value="Unassembled WGS sequence"/>
</dbReference>
<feature type="non-terminal residue" evidence="3">
    <location>
        <position position="1"/>
    </location>
</feature>
<sequence>MRYLPLTPDDRSAMLAAVGAASIDDLFVVVPAEARLDGPIAGLPGHASELAVERHMAALARQNRAAGDGPFFLGAGAH</sequence>
<accession>A0AAJ2U4H8</accession>
<organism evidence="3 4">
    <name type="scientific">Alkalihalophilus pseudofirmus</name>
    <name type="common">Bacillus pseudofirmus</name>
    <dbReference type="NCBI Taxonomy" id="79885"/>
    <lineage>
        <taxon>Bacteria</taxon>
        <taxon>Bacillati</taxon>
        <taxon>Bacillota</taxon>
        <taxon>Bacilli</taxon>
        <taxon>Bacillales</taxon>
        <taxon>Bacillaceae</taxon>
        <taxon>Alkalihalophilus</taxon>
    </lineage>
</organism>
<protein>
    <submittedName>
        <fullName evidence="3">Glycine dehydrogenase</fullName>
        <ecNumber evidence="3">1.4.4.2</ecNumber>
    </submittedName>
</protein>
<comment type="caution">
    <text evidence="3">The sequence shown here is derived from an EMBL/GenBank/DDBJ whole genome shotgun (WGS) entry which is preliminary data.</text>
</comment>
<dbReference type="InterPro" id="IPR049315">
    <property type="entry name" value="GDC-P_N"/>
</dbReference>
<dbReference type="GO" id="GO:0004375">
    <property type="term" value="F:glycine dehydrogenase (decarboxylating) activity"/>
    <property type="evidence" value="ECO:0007669"/>
    <property type="project" value="UniProtKB-EC"/>
</dbReference>